<dbReference type="AlphaFoldDB" id="A0A1N6CS46"/>
<feature type="region of interest" description="Disordered" evidence="1">
    <location>
        <begin position="1"/>
        <end position="20"/>
    </location>
</feature>
<dbReference type="Proteomes" id="UP000185192">
    <property type="component" value="Unassembled WGS sequence"/>
</dbReference>
<evidence type="ECO:0000256" key="1">
    <source>
        <dbReference type="SAM" id="MobiDB-lite"/>
    </source>
</evidence>
<dbReference type="SUPFAM" id="SSF51197">
    <property type="entry name" value="Clavaminate synthase-like"/>
    <property type="match status" value="1"/>
</dbReference>
<dbReference type="Pfam" id="PF09313">
    <property type="entry name" value="TehB-like"/>
    <property type="match status" value="1"/>
</dbReference>
<dbReference type="InterPro" id="IPR014710">
    <property type="entry name" value="RmlC-like_jellyroll"/>
</dbReference>
<name>A0A1N6CS46_9SPHN</name>
<gene>
    <name evidence="3" type="ORF">SAMN02745824_0856</name>
</gene>
<dbReference type="InterPro" id="IPR015392">
    <property type="entry name" value="TehB/YeaR-like_dom"/>
</dbReference>
<dbReference type="EMBL" id="FSQW01000001">
    <property type="protein sequence ID" value="SIN61307.1"/>
    <property type="molecule type" value="Genomic_DNA"/>
</dbReference>
<dbReference type="RefSeq" id="WP_074203869.1">
    <property type="nucleotide sequence ID" value="NZ_FSQW01000001.1"/>
</dbReference>
<dbReference type="Gene3D" id="2.60.120.10">
    <property type="entry name" value="Jelly Rolls"/>
    <property type="match status" value="1"/>
</dbReference>
<proteinExistence type="predicted"/>
<feature type="domain" description="TehB/YeaR-like" evidence="2">
    <location>
        <begin position="10"/>
        <end position="83"/>
    </location>
</feature>
<organism evidence="3 4">
    <name type="scientific">Parasphingorhabdus marina DSM 22363</name>
    <dbReference type="NCBI Taxonomy" id="1123272"/>
    <lineage>
        <taxon>Bacteria</taxon>
        <taxon>Pseudomonadati</taxon>
        <taxon>Pseudomonadota</taxon>
        <taxon>Alphaproteobacteria</taxon>
        <taxon>Sphingomonadales</taxon>
        <taxon>Sphingomonadaceae</taxon>
        <taxon>Parasphingorhabdus</taxon>
    </lineage>
</organism>
<accession>A0A1N6CS46</accession>
<keyword evidence="4" id="KW-1185">Reference proteome</keyword>
<evidence type="ECO:0000313" key="3">
    <source>
        <dbReference type="EMBL" id="SIN61307.1"/>
    </source>
</evidence>
<sequence>MPDPQEPYSSTPVFDETSLPKALQKAHDTKAGTWGVLELMAGELVYVVEGTGCRRVMQAGDCQLIEPQQLHHVELIGPMQMQVHFYRQPPEL</sequence>
<reference evidence="4" key="1">
    <citation type="submission" date="2016-11" db="EMBL/GenBank/DDBJ databases">
        <authorList>
            <person name="Varghese N."/>
            <person name="Submissions S."/>
        </authorList>
    </citation>
    <scope>NUCLEOTIDE SEQUENCE [LARGE SCALE GENOMIC DNA]</scope>
    <source>
        <strain evidence="4">DSM 22363</strain>
    </source>
</reference>
<dbReference type="OrthoDB" id="7282222at2"/>
<evidence type="ECO:0000259" key="2">
    <source>
        <dbReference type="Pfam" id="PF09313"/>
    </source>
</evidence>
<evidence type="ECO:0000313" key="4">
    <source>
        <dbReference type="Proteomes" id="UP000185192"/>
    </source>
</evidence>
<protein>
    <submittedName>
        <fullName evidence="3">Uncharacterized protein, possibly involved in tellurite resistance</fullName>
    </submittedName>
</protein>
<dbReference type="STRING" id="1123272.SAMN02745824_0856"/>